<evidence type="ECO:0000256" key="1">
    <source>
        <dbReference type="SAM" id="Coils"/>
    </source>
</evidence>
<comment type="caution">
    <text evidence="3">The sequence shown here is derived from an EMBL/GenBank/DDBJ whole genome shotgun (WGS) entry which is preliminary data.</text>
</comment>
<name>A0AAD6HIJ6_9EURO</name>
<evidence type="ECO:0000313" key="3">
    <source>
        <dbReference type="EMBL" id="KAJ5719490.1"/>
    </source>
</evidence>
<keyword evidence="4" id="KW-1185">Reference proteome</keyword>
<dbReference type="AlphaFoldDB" id="A0AAD6HIJ6"/>
<reference evidence="3" key="1">
    <citation type="journal article" date="2023" name="IMA Fungus">
        <title>Comparative genomic study of the Penicillium genus elucidates a diverse pangenome and 15 lateral gene transfer events.</title>
        <authorList>
            <person name="Petersen C."/>
            <person name="Sorensen T."/>
            <person name="Nielsen M.R."/>
            <person name="Sondergaard T.E."/>
            <person name="Sorensen J.L."/>
            <person name="Fitzpatrick D.A."/>
            <person name="Frisvad J.C."/>
            <person name="Nielsen K.L."/>
        </authorList>
    </citation>
    <scope>NUCLEOTIDE SEQUENCE</scope>
    <source>
        <strain evidence="3">IBT 17514</strain>
    </source>
</reference>
<feature type="region of interest" description="Disordered" evidence="2">
    <location>
        <begin position="660"/>
        <end position="748"/>
    </location>
</feature>
<evidence type="ECO:0000256" key="2">
    <source>
        <dbReference type="SAM" id="MobiDB-lite"/>
    </source>
</evidence>
<evidence type="ECO:0000313" key="4">
    <source>
        <dbReference type="Proteomes" id="UP001215712"/>
    </source>
</evidence>
<sequence>MQGLWSRAASSRSSCRCVSCLSTTANGVTSRSAAAASKRRLRIGNSVTALYTSIFAAAALADARAKAQRRHDWEEKIAAVKAEVNELVDEEQRLLESLQSRKKSRSRDRILLDRTLGITSNLTSLARQRTVLSQPSRSFHTQRNLKNVTSTQVVESFALEEDLDNGELKEEEDSLSKVCEEEDIEDMQVRHQFLPSWVLRDPLRVKAIQKLALKQFAIRMLLRPTIAHRYSGLQMNYTRDFDVPQINVQKLLDELNSIRRRITDLRTSEHSKYRDVVHEITELGAEGIEKQGQALDDELEQDLHAYISNQMSLEETLLRVAENLLKSVDPDRTKAFRLILQAFSQTRQNDINELLLRTLLPHRFHLSTSLIITVLNFYRRSKNLKDFDLFLQMLTGEGWSANLGALAPYVRRKVNGLEVVVPPMDSNNVLIYSELIICALRFNQPDRADAWLQAARRVGFFDNFNTLFSYIKFYSIRQDWEKGSAALKRAVTYLVSSTGLDSRFVERLIVLMSHLCDSCGRKDVTQALISAAMNSGFHPDLPSIQEDVAPLIDPEFMRWTEAAKSAPKENAGRPLWQKCSDFAYAFGNHLQNLEASPDDTRSQQLAAHTARHAQNALQASLTSTPTQQPQSSGEVTALKEEVAQLRELVFELRKHHIEASFKRSDSNTPPNHDSENTRETKEQPSSTKNPNSKSKDSGASEPSLKFHKASSKSAQSQQGRSRRKVESPFEKTERTRTSDSSISAPQMW</sequence>
<protein>
    <submittedName>
        <fullName evidence="3">Uncharacterized protein</fullName>
    </submittedName>
</protein>
<feature type="compositionally biased region" description="Polar residues" evidence="2">
    <location>
        <begin position="738"/>
        <end position="748"/>
    </location>
</feature>
<proteinExistence type="predicted"/>
<feature type="compositionally biased region" description="Basic and acidic residues" evidence="2">
    <location>
        <begin position="724"/>
        <end position="737"/>
    </location>
</feature>
<reference evidence="3" key="2">
    <citation type="submission" date="2023-01" db="EMBL/GenBank/DDBJ databases">
        <authorList>
            <person name="Petersen C."/>
        </authorList>
    </citation>
    <scope>NUCLEOTIDE SEQUENCE</scope>
    <source>
        <strain evidence="3">IBT 17514</strain>
    </source>
</reference>
<dbReference type="EMBL" id="JAQJAN010000011">
    <property type="protein sequence ID" value="KAJ5719490.1"/>
    <property type="molecule type" value="Genomic_DNA"/>
</dbReference>
<accession>A0AAD6HIJ6</accession>
<dbReference type="Proteomes" id="UP001215712">
    <property type="component" value="Unassembled WGS sequence"/>
</dbReference>
<keyword evidence="1" id="KW-0175">Coiled coil</keyword>
<gene>
    <name evidence="3" type="ORF">N7493_007945</name>
</gene>
<feature type="compositionally biased region" description="Polar residues" evidence="2">
    <location>
        <begin position="615"/>
        <end position="634"/>
    </location>
</feature>
<feature type="coiled-coil region" evidence="1">
    <location>
        <begin position="70"/>
        <end position="101"/>
    </location>
</feature>
<feature type="region of interest" description="Disordered" evidence="2">
    <location>
        <begin position="594"/>
        <end position="635"/>
    </location>
</feature>
<organism evidence="3 4">
    <name type="scientific">Penicillium malachiteum</name>
    <dbReference type="NCBI Taxonomy" id="1324776"/>
    <lineage>
        <taxon>Eukaryota</taxon>
        <taxon>Fungi</taxon>
        <taxon>Dikarya</taxon>
        <taxon>Ascomycota</taxon>
        <taxon>Pezizomycotina</taxon>
        <taxon>Eurotiomycetes</taxon>
        <taxon>Eurotiomycetidae</taxon>
        <taxon>Eurotiales</taxon>
        <taxon>Aspergillaceae</taxon>
        <taxon>Penicillium</taxon>
    </lineage>
</organism>
<feature type="compositionally biased region" description="Basic and acidic residues" evidence="2">
    <location>
        <begin position="672"/>
        <end position="682"/>
    </location>
</feature>